<keyword evidence="3" id="KW-1185">Reference proteome</keyword>
<evidence type="ECO:0008006" key="4">
    <source>
        <dbReference type="Google" id="ProtNLM"/>
    </source>
</evidence>
<evidence type="ECO:0000313" key="3">
    <source>
        <dbReference type="Proteomes" id="UP001239994"/>
    </source>
</evidence>
<organism evidence="2 3">
    <name type="scientific">Electrophorus voltai</name>
    <dbReference type="NCBI Taxonomy" id="2609070"/>
    <lineage>
        <taxon>Eukaryota</taxon>
        <taxon>Metazoa</taxon>
        <taxon>Chordata</taxon>
        <taxon>Craniata</taxon>
        <taxon>Vertebrata</taxon>
        <taxon>Euteleostomi</taxon>
        <taxon>Actinopterygii</taxon>
        <taxon>Neopterygii</taxon>
        <taxon>Teleostei</taxon>
        <taxon>Ostariophysi</taxon>
        <taxon>Gymnotiformes</taxon>
        <taxon>Gymnotoidei</taxon>
        <taxon>Gymnotidae</taxon>
        <taxon>Electrophorus</taxon>
    </lineage>
</organism>
<feature type="compositionally biased region" description="Acidic residues" evidence="1">
    <location>
        <begin position="55"/>
        <end position="66"/>
    </location>
</feature>
<dbReference type="AlphaFoldDB" id="A0AAD8ZCL4"/>
<dbReference type="Proteomes" id="UP001239994">
    <property type="component" value="Unassembled WGS sequence"/>
</dbReference>
<sequence length="126" mass="14081">MSHPYETASPCRRRPRQEGPHVDCSPRLSHRECAPTGPCEDAEDAGLRRRRGSPEEGDDGEEDEEEHSCRACRQVFDSLSDLAQHKINQCQLTASWEVFVDVKVGLRSPTPDSVLSCLLTIIPNSH</sequence>
<evidence type="ECO:0000313" key="2">
    <source>
        <dbReference type="EMBL" id="KAK1796887.1"/>
    </source>
</evidence>
<gene>
    <name evidence="2" type="ORF">P4O66_000970</name>
</gene>
<feature type="region of interest" description="Disordered" evidence="1">
    <location>
        <begin position="1"/>
        <end position="67"/>
    </location>
</feature>
<evidence type="ECO:0000256" key="1">
    <source>
        <dbReference type="SAM" id="MobiDB-lite"/>
    </source>
</evidence>
<dbReference type="EMBL" id="JAROKS010000014">
    <property type="protein sequence ID" value="KAK1796887.1"/>
    <property type="molecule type" value="Genomic_DNA"/>
</dbReference>
<protein>
    <recommendedName>
        <fullName evidence="4">C2H2-type domain-containing protein</fullName>
    </recommendedName>
</protein>
<accession>A0AAD8ZCL4</accession>
<comment type="caution">
    <text evidence="2">The sequence shown here is derived from an EMBL/GenBank/DDBJ whole genome shotgun (WGS) entry which is preliminary data.</text>
</comment>
<proteinExistence type="predicted"/>
<name>A0AAD8ZCL4_9TELE</name>
<reference evidence="2" key="1">
    <citation type="submission" date="2023-03" db="EMBL/GenBank/DDBJ databases">
        <title>Electrophorus voltai genome.</title>
        <authorList>
            <person name="Bian C."/>
        </authorList>
    </citation>
    <scope>NUCLEOTIDE SEQUENCE</scope>
    <source>
        <strain evidence="2">CB-2022</strain>
        <tissue evidence="2">Muscle</tissue>
    </source>
</reference>